<gene>
    <name evidence="3" type="ORF">BIY29_15370</name>
</gene>
<evidence type="ECO:0000259" key="2">
    <source>
        <dbReference type="Pfam" id="PF00248"/>
    </source>
</evidence>
<reference evidence="3 4" key="1">
    <citation type="submission" date="2016-09" db="EMBL/GenBank/DDBJ databases">
        <authorList>
            <person name="Doonan J."/>
            <person name="Pachebat J.A."/>
            <person name="Golyshin P.N."/>
            <person name="Denman S."/>
            <person name="Mcdonald J.E."/>
        </authorList>
    </citation>
    <scope>NUCLEOTIDE SEQUENCE [LARGE SCALE GENOMIC DNA]</scope>
    <source>
        <strain evidence="3 4">NCPPB 3934</strain>
    </source>
</reference>
<feature type="domain" description="NADP-dependent oxidoreductase" evidence="2">
    <location>
        <begin position="15"/>
        <end position="320"/>
    </location>
</feature>
<dbReference type="RefSeq" id="WP_121576044.1">
    <property type="nucleotide sequence ID" value="NZ_MJLZ01000040.1"/>
</dbReference>
<protein>
    <submittedName>
        <fullName evidence="3">Aldo/keto reductase</fullName>
    </submittedName>
</protein>
<proteinExistence type="predicted"/>
<dbReference type="PROSITE" id="PS00062">
    <property type="entry name" value="ALDOKETO_REDUCTASE_2"/>
    <property type="match status" value="1"/>
</dbReference>
<dbReference type="InterPro" id="IPR023210">
    <property type="entry name" value="NADP_OxRdtase_dom"/>
</dbReference>
<dbReference type="PANTHER" id="PTHR43364">
    <property type="entry name" value="NADH-SPECIFIC METHYLGLYOXAL REDUCTASE-RELATED"/>
    <property type="match status" value="1"/>
</dbReference>
<organism evidence="3 4">
    <name type="scientific">Brenneria alni</name>
    <dbReference type="NCBI Taxonomy" id="71656"/>
    <lineage>
        <taxon>Bacteria</taxon>
        <taxon>Pseudomonadati</taxon>
        <taxon>Pseudomonadota</taxon>
        <taxon>Gammaproteobacteria</taxon>
        <taxon>Enterobacterales</taxon>
        <taxon>Pectobacteriaceae</taxon>
        <taxon>Brenneria</taxon>
    </lineage>
</organism>
<dbReference type="AlphaFoldDB" id="A0A421DL30"/>
<dbReference type="OrthoDB" id="9772407at2"/>
<dbReference type="InterPro" id="IPR018170">
    <property type="entry name" value="Aldo/ket_reductase_CS"/>
</dbReference>
<dbReference type="CDD" id="cd19102">
    <property type="entry name" value="AKR_unchar"/>
    <property type="match status" value="1"/>
</dbReference>
<dbReference type="GO" id="GO:0016491">
    <property type="term" value="F:oxidoreductase activity"/>
    <property type="evidence" value="ECO:0007669"/>
    <property type="project" value="UniProtKB-KW"/>
</dbReference>
<accession>A0A421DL30</accession>
<dbReference type="Proteomes" id="UP000285648">
    <property type="component" value="Unassembled WGS sequence"/>
</dbReference>
<evidence type="ECO:0000313" key="4">
    <source>
        <dbReference type="Proteomes" id="UP000285648"/>
    </source>
</evidence>
<keyword evidence="1" id="KW-0560">Oxidoreductase</keyword>
<dbReference type="GO" id="GO:0005829">
    <property type="term" value="C:cytosol"/>
    <property type="evidence" value="ECO:0007669"/>
    <property type="project" value="TreeGrafter"/>
</dbReference>
<dbReference type="Pfam" id="PF00248">
    <property type="entry name" value="Aldo_ket_red"/>
    <property type="match status" value="1"/>
</dbReference>
<dbReference type="SUPFAM" id="SSF51430">
    <property type="entry name" value="NAD(P)-linked oxidoreductase"/>
    <property type="match status" value="1"/>
</dbReference>
<keyword evidence="4" id="KW-1185">Reference proteome</keyword>
<dbReference type="InterPro" id="IPR036812">
    <property type="entry name" value="NAD(P)_OxRdtase_dom_sf"/>
</dbReference>
<evidence type="ECO:0000313" key="3">
    <source>
        <dbReference type="EMBL" id="RLM20457.1"/>
    </source>
</evidence>
<dbReference type="PANTHER" id="PTHR43364:SF4">
    <property type="entry name" value="NAD(P)-LINKED OXIDOREDUCTASE SUPERFAMILY PROTEIN"/>
    <property type="match status" value="1"/>
</dbReference>
<sequence length="337" mass="36607">MRQQRLGSADFTISPIGLGTWAIAGPGWEFGWGAQDDAESLAALEYAVECGVNWIDTAAVYGLGHAEEIVGRLLRRIPSSRRPLVFTKGSLVWDRATRQISHSLAPDSLAREIEDSLRRLQVETIDLYQIHWPAFPPKGSDEGIEAALEVLAKARQQGKIRAIGVSNFDVDQLKRAQAVTQIASLQPPYSALMREVEADILPFCEQAGIGVIAYSTLQSGLLAGTMTRERITGLPDDDWRKNRSPDFQEPRLTQNLALVDGFRRIGERHGLTPAAIAIAWVLRQPAVTGAIVGARRQAQVDGLLGAADFRLSADELAEIAPLLPEGMGTNVPEAASS</sequence>
<dbReference type="Gene3D" id="3.20.20.100">
    <property type="entry name" value="NADP-dependent oxidoreductase domain"/>
    <property type="match status" value="1"/>
</dbReference>
<dbReference type="InterPro" id="IPR050523">
    <property type="entry name" value="AKR_Detox_Biosynth"/>
</dbReference>
<name>A0A421DL30_9GAMM</name>
<comment type="caution">
    <text evidence="3">The sequence shown here is derived from an EMBL/GenBank/DDBJ whole genome shotgun (WGS) entry which is preliminary data.</text>
</comment>
<evidence type="ECO:0000256" key="1">
    <source>
        <dbReference type="ARBA" id="ARBA00023002"/>
    </source>
</evidence>
<dbReference type="EMBL" id="MJLZ01000040">
    <property type="protein sequence ID" value="RLM20457.1"/>
    <property type="molecule type" value="Genomic_DNA"/>
</dbReference>